<dbReference type="SUPFAM" id="SSF53244">
    <property type="entry name" value="MurD-like peptide ligases, peptide-binding domain"/>
    <property type="match status" value="1"/>
</dbReference>
<keyword evidence="4 10" id="KW-0436">Ligase</keyword>
<evidence type="ECO:0000256" key="10">
    <source>
        <dbReference type="PIRNR" id="PIRNR001563"/>
    </source>
</evidence>
<dbReference type="KEGG" id="aoz:HUE56_09555"/>
<evidence type="ECO:0000256" key="4">
    <source>
        <dbReference type="ARBA" id="ARBA00022598"/>
    </source>
</evidence>
<comment type="catalytic activity">
    <reaction evidence="9">
        <text>(6S)-5,6,7,8-tetrahydrofolyl-(gamma-L-Glu)(n) + L-glutamate + ATP = (6S)-5,6,7,8-tetrahydrofolyl-(gamma-L-Glu)(n+1) + ADP + phosphate + H(+)</text>
        <dbReference type="Rhea" id="RHEA:10580"/>
        <dbReference type="Rhea" id="RHEA-COMP:14738"/>
        <dbReference type="Rhea" id="RHEA-COMP:14740"/>
        <dbReference type="ChEBI" id="CHEBI:15378"/>
        <dbReference type="ChEBI" id="CHEBI:29985"/>
        <dbReference type="ChEBI" id="CHEBI:30616"/>
        <dbReference type="ChEBI" id="CHEBI:43474"/>
        <dbReference type="ChEBI" id="CHEBI:141005"/>
        <dbReference type="ChEBI" id="CHEBI:456216"/>
        <dbReference type="EC" id="6.3.2.17"/>
    </reaction>
</comment>
<accession>A0A6N1AKC0</accession>
<dbReference type="EC" id="6.3.2.17" evidence="3"/>
<dbReference type="Pfam" id="PF08245">
    <property type="entry name" value="Mur_ligase_M"/>
    <property type="match status" value="1"/>
</dbReference>
<dbReference type="Gene3D" id="3.90.190.20">
    <property type="entry name" value="Mur ligase, C-terminal domain"/>
    <property type="match status" value="1"/>
</dbReference>
<comment type="cofactor">
    <cofactor evidence="1">
        <name>Mg(2+)</name>
        <dbReference type="ChEBI" id="CHEBI:18420"/>
    </cofactor>
</comment>
<keyword evidence="8" id="KW-0460">Magnesium</keyword>
<dbReference type="InterPro" id="IPR013221">
    <property type="entry name" value="Mur_ligase_cen"/>
</dbReference>
<organism evidence="12 13">
    <name type="scientific">Azospirillum oryzae</name>
    <dbReference type="NCBI Taxonomy" id="286727"/>
    <lineage>
        <taxon>Bacteria</taxon>
        <taxon>Pseudomonadati</taxon>
        <taxon>Pseudomonadota</taxon>
        <taxon>Alphaproteobacteria</taxon>
        <taxon>Rhodospirillales</taxon>
        <taxon>Azospirillaceae</taxon>
        <taxon>Azospirillum</taxon>
    </lineage>
</organism>
<keyword evidence="5" id="KW-0479">Metal-binding</keyword>
<dbReference type="GO" id="GO:0005737">
    <property type="term" value="C:cytoplasm"/>
    <property type="evidence" value="ECO:0007669"/>
    <property type="project" value="TreeGrafter"/>
</dbReference>
<dbReference type="FunFam" id="3.40.1190.10:FF:000011">
    <property type="entry name" value="Folylpolyglutamate synthase/dihydrofolate synthase"/>
    <property type="match status" value="1"/>
</dbReference>
<evidence type="ECO:0000256" key="9">
    <source>
        <dbReference type="ARBA" id="ARBA00047493"/>
    </source>
</evidence>
<protein>
    <recommendedName>
        <fullName evidence="3">tetrahydrofolate synthase</fullName>
        <ecNumber evidence="3">6.3.2.17</ecNumber>
    </recommendedName>
</protein>
<evidence type="ECO:0000256" key="8">
    <source>
        <dbReference type="ARBA" id="ARBA00022842"/>
    </source>
</evidence>
<evidence type="ECO:0000256" key="1">
    <source>
        <dbReference type="ARBA" id="ARBA00001946"/>
    </source>
</evidence>
<dbReference type="PANTHER" id="PTHR11136:SF0">
    <property type="entry name" value="DIHYDROFOLATE SYNTHETASE-RELATED"/>
    <property type="match status" value="1"/>
</dbReference>
<evidence type="ECO:0000313" key="12">
    <source>
        <dbReference type="EMBL" id="QKS50787.1"/>
    </source>
</evidence>
<sequence length="448" mass="47756">MIDAALPLSRPAATRSDPVLDRLKGLHPKVIDLSLDRVRRLLAALDHPERKLPPVVHVAGTNGKGSTVAFLRAMLEAAGHRVHVYTSPHLVRFHERIRLAGRLIDDDHLAALLEECEVANAGNPITFFEVTTVAAFLAFSRVPADVVLLETGLGGRLDATNVVDKPAVTAVTRISYDHRQFLGESLMEIGSEKAGIFKPGVPVVLAPQPEADALKVLKLRANAIAAPIQSWSVEERPDGFRFESAKRKLDLPMPGLAGVHQITNAGVAIACLDHLPLAVDDDAVRRGLATVEWPGRLQRLTRGPLAENLPAGWELWLDGGHNDSAGEVLARQAVDWSRGQPDEGSGSGPALPLLLIYGMLSSKDPFEFLGPLAPFTHALRAVAIPGEEASFTAEESCETAKLCGIRDHGAADGVDAALADLVAGRQTPARVLICGSLYLAGSVLAENG</sequence>
<dbReference type="NCBIfam" id="TIGR01499">
    <property type="entry name" value="folC"/>
    <property type="match status" value="1"/>
</dbReference>
<dbReference type="SUPFAM" id="SSF53623">
    <property type="entry name" value="MurD-like peptide ligases, catalytic domain"/>
    <property type="match status" value="1"/>
</dbReference>
<dbReference type="EMBL" id="CP054619">
    <property type="protein sequence ID" value="QKS50787.1"/>
    <property type="molecule type" value="Genomic_DNA"/>
</dbReference>
<dbReference type="InterPro" id="IPR036615">
    <property type="entry name" value="Mur_ligase_C_dom_sf"/>
</dbReference>
<gene>
    <name evidence="12" type="ORF">HUE56_09555</name>
</gene>
<dbReference type="InterPro" id="IPR036565">
    <property type="entry name" value="Mur-like_cat_sf"/>
</dbReference>
<dbReference type="GO" id="GO:0008841">
    <property type="term" value="F:dihydrofolate synthase activity"/>
    <property type="evidence" value="ECO:0007669"/>
    <property type="project" value="TreeGrafter"/>
</dbReference>
<keyword evidence="13" id="KW-1185">Reference proteome</keyword>
<evidence type="ECO:0000256" key="5">
    <source>
        <dbReference type="ARBA" id="ARBA00022723"/>
    </source>
</evidence>
<dbReference type="AlphaFoldDB" id="A0A6N1AKC0"/>
<proteinExistence type="inferred from homology"/>
<evidence type="ECO:0000256" key="3">
    <source>
        <dbReference type="ARBA" id="ARBA00013025"/>
    </source>
</evidence>
<feature type="domain" description="Mur ligase central" evidence="11">
    <location>
        <begin position="58"/>
        <end position="271"/>
    </location>
</feature>
<dbReference type="PIRSF" id="PIRSF001563">
    <property type="entry name" value="Folylpolyglu_synth"/>
    <property type="match status" value="1"/>
</dbReference>
<name>A0A6N1AKC0_9PROT</name>
<comment type="similarity">
    <text evidence="2 10">Belongs to the folylpolyglutamate synthase family.</text>
</comment>
<reference evidence="12 13" key="1">
    <citation type="submission" date="2020-06" db="EMBL/GenBank/DDBJ databases">
        <title>Complete genome of Azosprillum oryzae KACC14407.</title>
        <authorList>
            <person name="Kim M."/>
            <person name="Park Y.-J."/>
            <person name="Shin J.-H."/>
        </authorList>
    </citation>
    <scope>NUCLEOTIDE SEQUENCE [LARGE SCALE GENOMIC DNA]</scope>
    <source>
        <strain evidence="12 13">KACC 14407</strain>
    </source>
</reference>
<dbReference type="UniPathway" id="UPA00077">
    <property type="reaction ID" value="UER00157"/>
</dbReference>
<keyword evidence="7 10" id="KW-0067">ATP-binding</keyword>
<dbReference type="Gene3D" id="3.40.1190.10">
    <property type="entry name" value="Mur-like, catalytic domain"/>
    <property type="match status" value="1"/>
</dbReference>
<dbReference type="PROSITE" id="PS01012">
    <property type="entry name" value="FOLYLPOLYGLU_SYNT_2"/>
    <property type="match status" value="1"/>
</dbReference>
<dbReference type="Proteomes" id="UP000509702">
    <property type="component" value="Chromosome"/>
</dbReference>
<dbReference type="GO" id="GO:0046872">
    <property type="term" value="F:metal ion binding"/>
    <property type="evidence" value="ECO:0007669"/>
    <property type="project" value="UniProtKB-KW"/>
</dbReference>
<dbReference type="RefSeq" id="WP_149201824.1">
    <property type="nucleotide sequence ID" value="NZ_BSOV01000116.1"/>
</dbReference>
<dbReference type="GO" id="GO:0004326">
    <property type="term" value="F:tetrahydrofolylpolyglutamate synthase activity"/>
    <property type="evidence" value="ECO:0007669"/>
    <property type="project" value="UniProtKB-EC"/>
</dbReference>
<dbReference type="InterPro" id="IPR001645">
    <property type="entry name" value="Folylpolyglutamate_synth"/>
</dbReference>
<keyword evidence="6 10" id="KW-0547">Nucleotide-binding</keyword>
<evidence type="ECO:0000256" key="7">
    <source>
        <dbReference type="ARBA" id="ARBA00022840"/>
    </source>
</evidence>
<dbReference type="InterPro" id="IPR018109">
    <property type="entry name" value="Folylpolyglutamate_synth_CS"/>
</dbReference>
<dbReference type="PANTHER" id="PTHR11136">
    <property type="entry name" value="FOLYLPOLYGLUTAMATE SYNTHASE-RELATED"/>
    <property type="match status" value="1"/>
</dbReference>
<evidence type="ECO:0000256" key="2">
    <source>
        <dbReference type="ARBA" id="ARBA00008276"/>
    </source>
</evidence>
<dbReference type="GO" id="GO:0046654">
    <property type="term" value="P:tetrahydrofolate biosynthetic process"/>
    <property type="evidence" value="ECO:0007669"/>
    <property type="project" value="UniProtKB-UniPathway"/>
</dbReference>
<evidence type="ECO:0000313" key="13">
    <source>
        <dbReference type="Proteomes" id="UP000509702"/>
    </source>
</evidence>
<evidence type="ECO:0000256" key="6">
    <source>
        <dbReference type="ARBA" id="ARBA00022741"/>
    </source>
</evidence>
<dbReference type="GO" id="GO:0005524">
    <property type="term" value="F:ATP binding"/>
    <property type="evidence" value="ECO:0007669"/>
    <property type="project" value="UniProtKB-KW"/>
</dbReference>
<dbReference type="OrthoDB" id="9809356at2"/>
<evidence type="ECO:0000259" key="11">
    <source>
        <dbReference type="Pfam" id="PF08245"/>
    </source>
</evidence>